<dbReference type="CDD" id="cd00431">
    <property type="entry name" value="cysteine_hydrolases"/>
    <property type="match status" value="1"/>
</dbReference>
<evidence type="ECO:0000259" key="2">
    <source>
        <dbReference type="Pfam" id="PF00857"/>
    </source>
</evidence>
<dbReference type="Proteomes" id="UP000239290">
    <property type="component" value="Unassembled WGS sequence"/>
</dbReference>
<gene>
    <name evidence="3" type="ORF">C5613_09645</name>
</gene>
<dbReference type="PANTHER" id="PTHR43540">
    <property type="entry name" value="PEROXYUREIDOACRYLATE/UREIDOACRYLATE AMIDOHYDROLASE-RELATED"/>
    <property type="match status" value="1"/>
</dbReference>
<evidence type="ECO:0000313" key="3">
    <source>
        <dbReference type="EMBL" id="PQP25107.1"/>
    </source>
</evidence>
<comment type="caution">
    <text evidence="3">The sequence shown here is derived from an EMBL/GenBank/DDBJ whole genome shotgun (WGS) entry which is preliminary data.</text>
</comment>
<accession>A0A2S8JDH7</accession>
<dbReference type="SUPFAM" id="SSF52499">
    <property type="entry name" value="Isochorismatase-like hydrolases"/>
    <property type="match status" value="1"/>
</dbReference>
<name>A0A2S8JDH7_RHOOP</name>
<dbReference type="InterPro" id="IPR036380">
    <property type="entry name" value="Isochorismatase-like_sf"/>
</dbReference>
<dbReference type="Pfam" id="PF00857">
    <property type="entry name" value="Isochorismatase"/>
    <property type="match status" value="1"/>
</dbReference>
<dbReference type="InterPro" id="IPR050272">
    <property type="entry name" value="Isochorismatase-like_hydrls"/>
</dbReference>
<evidence type="ECO:0000313" key="4">
    <source>
        <dbReference type="Proteomes" id="UP000239290"/>
    </source>
</evidence>
<reference evidence="4" key="1">
    <citation type="submission" date="2018-02" db="EMBL/GenBank/DDBJ databases">
        <title>Draft genome sequencing of Rhodococcus opacus KU647198.</title>
        <authorList>
            <person name="Zheng B.-X."/>
        </authorList>
    </citation>
    <scope>NUCLEOTIDE SEQUENCE [LARGE SCALE GENOMIC DNA]</scope>
    <source>
        <strain evidence="4">04-OD7</strain>
    </source>
</reference>
<dbReference type="EMBL" id="PUIO01000009">
    <property type="protein sequence ID" value="PQP25107.1"/>
    <property type="molecule type" value="Genomic_DNA"/>
</dbReference>
<proteinExistence type="predicted"/>
<dbReference type="InterPro" id="IPR000868">
    <property type="entry name" value="Isochorismatase-like_dom"/>
</dbReference>
<dbReference type="AlphaFoldDB" id="A0A2S8JDH7"/>
<organism evidence="3 4">
    <name type="scientific">Rhodococcus opacus</name>
    <name type="common">Nocardia opaca</name>
    <dbReference type="NCBI Taxonomy" id="37919"/>
    <lineage>
        <taxon>Bacteria</taxon>
        <taxon>Bacillati</taxon>
        <taxon>Actinomycetota</taxon>
        <taxon>Actinomycetes</taxon>
        <taxon>Mycobacteriales</taxon>
        <taxon>Nocardiaceae</taxon>
        <taxon>Rhodococcus</taxon>
    </lineage>
</organism>
<keyword evidence="1 3" id="KW-0378">Hydrolase</keyword>
<dbReference type="GO" id="GO:0016787">
    <property type="term" value="F:hydrolase activity"/>
    <property type="evidence" value="ECO:0007669"/>
    <property type="project" value="UniProtKB-KW"/>
</dbReference>
<sequence length="221" mass="23100">MSTTEPISLDPTRTALVNVHWQRDIVTPDGAFAPFFAESVRRHGVIGTTRGLVETFRQAGALVIWARAAFQPGYPELILNTGLNHAIADLGALIDGSPGAQIIPELAPGDGEPAVGHPGTSAFPNTALDAILRRRQIDTVLFTGVATNVTVEGTARDAVNLGYNVILVSDACAAATDESHEATLATFSLLGKVASAGDIQRALQRHSDGQDATLTESPALA</sequence>
<dbReference type="RefSeq" id="WP_105414126.1">
    <property type="nucleotide sequence ID" value="NZ_PUIO01000009.1"/>
</dbReference>
<feature type="domain" description="Isochorismatase-like" evidence="2">
    <location>
        <begin position="14"/>
        <end position="194"/>
    </location>
</feature>
<protein>
    <submittedName>
        <fullName evidence="3">Cysteine hydrolase</fullName>
    </submittedName>
</protein>
<dbReference type="Gene3D" id="3.40.50.850">
    <property type="entry name" value="Isochorismatase-like"/>
    <property type="match status" value="1"/>
</dbReference>
<evidence type="ECO:0000256" key="1">
    <source>
        <dbReference type="ARBA" id="ARBA00022801"/>
    </source>
</evidence>